<organism evidence="6 7">
    <name type="scientific">Trichomonas vaginalis (strain ATCC PRA-98 / G3)</name>
    <dbReference type="NCBI Taxonomy" id="412133"/>
    <lineage>
        <taxon>Eukaryota</taxon>
        <taxon>Metamonada</taxon>
        <taxon>Parabasalia</taxon>
        <taxon>Trichomonadida</taxon>
        <taxon>Trichomonadidae</taxon>
        <taxon>Trichomonas</taxon>
    </lineage>
</organism>
<dbReference type="InterPro" id="IPR019762">
    <property type="entry name" value="Dynamin_GTPase_CS"/>
</dbReference>
<dbReference type="GO" id="GO:0016020">
    <property type="term" value="C:membrane"/>
    <property type="evidence" value="ECO:0000318"/>
    <property type="project" value="GO_Central"/>
</dbReference>
<dbReference type="RefSeq" id="XP_001311094.1">
    <property type="nucleotide sequence ID" value="XM_001311093.1"/>
</dbReference>
<dbReference type="Pfam" id="PF02212">
    <property type="entry name" value="GED"/>
    <property type="match status" value="1"/>
</dbReference>
<proteinExistence type="inferred from homology"/>
<reference evidence="6" key="1">
    <citation type="submission" date="2006-10" db="EMBL/GenBank/DDBJ databases">
        <authorList>
            <person name="Amadeo P."/>
            <person name="Zhao Q."/>
            <person name="Wortman J."/>
            <person name="Fraser-Liggett C."/>
            <person name="Carlton J."/>
        </authorList>
    </citation>
    <scope>NUCLEOTIDE SEQUENCE</scope>
    <source>
        <strain evidence="6">G3</strain>
    </source>
</reference>
<dbReference type="GO" id="GO:0005737">
    <property type="term" value="C:cytoplasm"/>
    <property type="evidence" value="ECO:0000318"/>
    <property type="project" value="GO_Central"/>
</dbReference>
<dbReference type="Pfam" id="PF00350">
    <property type="entry name" value="Dynamin_N"/>
    <property type="match status" value="1"/>
</dbReference>
<comment type="similarity">
    <text evidence="3">Belongs to the TRAFAC class dynamin-like GTPase superfamily. Dynamin/Fzo/YdjA family.</text>
</comment>
<dbReference type="AlphaFoldDB" id="A2FA90"/>
<dbReference type="VEuPathDB" id="TrichDB:TVAGG3_0485340"/>
<dbReference type="OrthoDB" id="5061070at2759"/>
<dbReference type="EMBL" id="DS113685">
    <property type="protein sequence ID" value="EAX98164.1"/>
    <property type="molecule type" value="Genomic_DNA"/>
</dbReference>
<dbReference type="InterPro" id="IPR000375">
    <property type="entry name" value="Dynamin_stalk"/>
</dbReference>
<evidence type="ECO:0000256" key="1">
    <source>
        <dbReference type="ARBA" id="ARBA00022741"/>
    </source>
</evidence>
<evidence type="ECO:0000256" key="3">
    <source>
        <dbReference type="RuleBase" id="RU003932"/>
    </source>
</evidence>
<dbReference type="FunFam" id="3.40.50.300:FF:003484">
    <property type="entry name" value="Dynamin central region family protein"/>
    <property type="match status" value="1"/>
</dbReference>
<dbReference type="PROSITE" id="PS51388">
    <property type="entry name" value="GED"/>
    <property type="match status" value="1"/>
</dbReference>
<dbReference type="eggNOG" id="KOG0446">
    <property type="taxonomic scope" value="Eukaryota"/>
</dbReference>
<protein>
    <submittedName>
        <fullName evidence="6">Dynamin central region family protein</fullName>
    </submittedName>
</protein>
<dbReference type="PRINTS" id="PR00195">
    <property type="entry name" value="DYNAMIN"/>
</dbReference>
<dbReference type="GO" id="GO:0008017">
    <property type="term" value="F:microtubule binding"/>
    <property type="evidence" value="ECO:0000318"/>
    <property type="project" value="GO_Central"/>
</dbReference>
<evidence type="ECO:0000259" key="5">
    <source>
        <dbReference type="PROSITE" id="PS51718"/>
    </source>
</evidence>
<dbReference type="Pfam" id="PF01031">
    <property type="entry name" value="Dynamin_M"/>
    <property type="match status" value="1"/>
</dbReference>
<dbReference type="PROSITE" id="PS51718">
    <property type="entry name" value="G_DYNAMIN_2"/>
    <property type="match status" value="1"/>
</dbReference>
<dbReference type="STRING" id="5722.A2FA90"/>
<keyword evidence="1 3" id="KW-0547">Nucleotide-binding</keyword>
<dbReference type="InterPro" id="IPR001401">
    <property type="entry name" value="Dynamin_GTPase"/>
</dbReference>
<reference evidence="6" key="2">
    <citation type="journal article" date="2007" name="Science">
        <title>Draft genome sequence of the sexually transmitted pathogen Trichomonas vaginalis.</title>
        <authorList>
            <person name="Carlton J.M."/>
            <person name="Hirt R.P."/>
            <person name="Silva J.C."/>
            <person name="Delcher A.L."/>
            <person name="Schatz M."/>
            <person name="Zhao Q."/>
            <person name="Wortman J.R."/>
            <person name="Bidwell S.L."/>
            <person name="Alsmark U.C.M."/>
            <person name="Besteiro S."/>
            <person name="Sicheritz-Ponten T."/>
            <person name="Noel C.J."/>
            <person name="Dacks J.B."/>
            <person name="Foster P.G."/>
            <person name="Simillion C."/>
            <person name="Van de Peer Y."/>
            <person name="Miranda-Saavedra D."/>
            <person name="Barton G.J."/>
            <person name="Westrop G.D."/>
            <person name="Mueller S."/>
            <person name="Dessi D."/>
            <person name="Fiori P.L."/>
            <person name="Ren Q."/>
            <person name="Paulsen I."/>
            <person name="Zhang H."/>
            <person name="Bastida-Corcuera F.D."/>
            <person name="Simoes-Barbosa A."/>
            <person name="Brown M.T."/>
            <person name="Hayes R.D."/>
            <person name="Mukherjee M."/>
            <person name="Okumura C.Y."/>
            <person name="Schneider R."/>
            <person name="Smith A.J."/>
            <person name="Vanacova S."/>
            <person name="Villalvazo M."/>
            <person name="Haas B.J."/>
            <person name="Pertea M."/>
            <person name="Feldblyum T.V."/>
            <person name="Utterback T.R."/>
            <person name="Shu C.L."/>
            <person name="Osoegawa K."/>
            <person name="de Jong P.J."/>
            <person name="Hrdy I."/>
            <person name="Horvathova L."/>
            <person name="Zubacova Z."/>
            <person name="Dolezal P."/>
            <person name="Malik S.B."/>
            <person name="Logsdon J.M. Jr."/>
            <person name="Henze K."/>
            <person name="Gupta A."/>
            <person name="Wang C.C."/>
            <person name="Dunne R.L."/>
            <person name="Upcroft J.A."/>
            <person name="Upcroft P."/>
            <person name="White O."/>
            <person name="Salzberg S.L."/>
            <person name="Tang P."/>
            <person name="Chiu C.-H."/>
            <person name="Lee Y.-S."/>
            <person name="Embley T.M."/>
            <person name="Coombs G.H."/>
            <person name="Mottram J.C."/>
            <person name="Tachezy J."/>
            <person name="Fraser-Liggett C.M."/>
            <person name="Johnson P.J."/>
        </authorList>
    </citation>
    <scope>NUCLEOTIDE SEQUENCE [LARGE SCALE GENOMIC DNA]</scope>
    <source>
        <strain evidence="6">G3</strain>
    </source>
</reference>
<dbReference type="SMART" id="SM00053">
    <property type="entry name" value="DYNc"/>
    <property type="match status" value="1"/>
</dbReference>
<feature type="domain" description="GED" evidence="4">
    <location>
        <begin position="546"/>
        <end position="637"/>
    </location>
</feature>
<dbReference type="PROSITE" id="PS00410">
    <property type="entry name" value="G_DYNAMIN_1"/>
    <property type="match status" value="1"/>
</dbReference>
<gene>
    <name evidence="6" type="ORF">TVAG_047650</name>
</gene>
<accession>A2FA90</accession>
<dbReference type="GO" id="GO:0005874">
    <property type="term" value="C:microtubule"/>
    <property type="evidence" value="ECO:0000318"/>
    <property type="project" value="GO_Central"/>
</dbReference>
<dbReference type="OMA" id="HGLTHCC"/>
<sequence>MERLIPIINKLQDVFNTVGQDIIDLPQICVIGSQSSGKSSVLESIVGRDFLPRGSGIVTRRPLILQLIHLEAPPPEDQPQEYGEFAHLPGQIFTDFNAINEEIVNETDRVTGTGKNVSPKPISLRLWSNKVLNLTLVDLPGITKVAVGDQPQSIVQEIYDMVKSFAIKPNCLILAITPANQDLANSDSLKLAREVDPAGDRTIGVITKVDLMDQGTNARDILENKIYPLKLGYIGVVNRSQNDINTNKSMEDARKDERQFFENHRDYSDLADRCGTAYLTVVLNRLLMEHIRSCMPSLRHTVQTMLEQKETELEGYGTDPTTSKGTLNAFVLDVITKYLDIFNTLLSGKRDKDDDDTTSRGGARISRVFLTDYEKAIDELPGLAQMNDKQVFNLMKNHAGLSVPLFTPHKAFDMVLFRTIEQLRAPSMKLIDDVVKILFDIHNQVDFMELSRFNILADAIHAVVDECIRSCIKPTQDFVSDLIDNERSFINTARPDFRGDQAIYAGKAKDPRTRPLPEKPAVPDPVGVCSIYGASKELTPHQSTEIKDLEQIGGRYFDIIRRQIKDLVPKAIVKFLVNRSTEMLRPKMIDDIFTMQELTTLLQEDPSITRKRIACTQIVTALRKAQVILLEVRTLKI</sequence>
<keyword evidence="2 3" id="KW-0342">GTP-binding</keyword>
<dbReference type="CDD" id="cd08771">
    <property type="entry name" value="DLP_1"/>
    <property type="match status" value="1"/>
</dbReference>
<dbReference type="InterPro" id="IPR045063">
    <property type="entry name" value="Dynamin_N"/>
</dbReference>
<dbReference type="SMART" id="SM00302">
    <property type="entry name" value="GED"/>
    <property type="match status" value="1"/>
</dbReference>
<dbReference type="InterPro" id="IPR022812">
    <property type="entry name" value="Dynamin"/>
</dbReference>
<dbReference type="FunCoup" id="A2FA90">
    <property type="interactions" value="739"/>
</dbReference>
<dbReference type="InterPro" id="IPR027417">
    <property type="entry name" value="P-loop_NTPase"/>
</dbReference>
<dbReference type="GO" id="GO:0005525">
    <property type="term" value="F:GTP binding"/>
    <property type="evidence" value="ECO:0007669"/>
    <property type="project" value="UniProtKB-KW"/>
</dbReference>
<name>A2FA90_TRIV3</name>
<dbReference type="Gene3D" id="1.20.120.1240">
    <property type="entry name" value="Dynamin, middle domain"/>
    <property type="match status" value="1"/>
</dbReference>
<dbReference type="Gene3D" id="3.40.50.300">
    <property type="entry name" value="P-loop containing nucleotide triphosphate hydrolases"/>
    <property type="match status" value="1"/>
</dbReference>
<dbReference type="PANTHER" id="PTHR11566:SF21">
    <property type="entry name" value="DYNAMIN RELATED PROTEIN 1, ISOFORM A"/>
    <property type="match status" value="1"/>
</dbReference>
<dbReference type="VEuPathDB" id="TrichDB:TVAG_047650"/>
<dbReference type="PANTHER" id="PTHR11566">
    <property type="entry name" value="DYNAMIN"/>
    <property type="match status" value="1"/>
</dbReference>
<dbReference type="KEGG" id="tva:4755960"/>
<evidence type="ECO:0000313" key="6">
    <source>
        <dbReference type="EMBL" id="EAX98164.1"/>
    </source>
</evidence>
<dbReference type="InterPro" id="IPR003130">
    <property type="entry name" value="GED"/>
</dbReference>
<dbReference type="Proteomes" id="UP000001542">
    <property type="component" value="Unassembled WGS sequence"/>
</dbReference>
<evidence type="ECO:0000313" key="7">
    <source>
        <dbReference type="Proteomes" id="UP000001542"/>
    </source>
</evidence>
<evidence type="ECO:0000259" key="4">
    <source>
        <dbReference type="PROSITE" id="PS51388"/>
    </source>
</evidence>
<keyword evidence="7" id="KW-1185">Reference proteome</keyword>
<dbReference type="InParanoid" id="A2FA90"/>
<evidence type="ECO:0000256" key="2">
    <source>
        <dbReference type="ARBA" id="ARBA00023134"/>
    </source>
</evidence>
<dbReference type="InterPro" id="IPR020850">
    <property type="entry name" value="GED_dom"/>
</dbReference>
<feature type="domain" description="Dynamin-type G" evidence="5">
    <location>
        <begin position="22"/>
        <end position="296"/>
    </location>
</feature>
<dbReference type="GO" id="GO:0003924">
    <property type="term" value="F:GTPase activity"/>
    <property type="evidence" value="ECO:0000318"/>
    <property type="project" value="GO_Central"/>
</dbReference>
<dbReference type="SUPFAM" id="SSF52540">
    <property type="entry name" value="P-loop containing nucleoside triphosphate hydrolases"/>
    <property type="match status" value="1"/>
</dbReference>
<dbReference type="InterPro" id="IPR030381">
    <property type="entry name" value="G_DYNAMIN_dom"/>
</dbReference>